<evidence type="ECO:0000259" key="13">
    <source>
        <dbReference type="Pfam" id="PF00266"/>
    </source>
</evidence>
<evidence type="ECO:0000256" key="4">
    <source>
        <dbReference type="ARBA" id="ARBA00022576"/>
    </source>
</evidence>
<comment type="catalytic activity">
    <reaction evidence="9">
        <text>4-(phosphooxy)-L-threonine + 2-oxoglutarate = (R)-3-hydroxy-2-oxo-4-phosphooxybutanoate + L-glutamate</text>
        <dbReference type="Rhea" id="RHEA:16573"/>
        <dbReference type="ChEBI" id="CHEBI:16810"/>
        <dbReference type="ChEBI" id="CHEBI:29985"/>
        <dbReference type="ChEBI" id="CHEBI:58452"/>
        <dbReference type="ChEBI" id="CHEBI:58538"/>
        <dbReference type="EC" id="2.6.1.52"/>
    </reaction>
</comment>
<dbReference type="Gene3D" id="3.40.640.10">
    <property type="entry name" value="Type I PLP-dependent aspartate aminotransferase-like (Major domain)"/>
    <property type="match status" value="1"/>
</dbReference>
<comment type="caution">
    <text evidence="14">The sequence shown here is derived from an EMBL/GenBank/DDBJ whole genome shotgun (WGS) entry which is preliminary data.</text>
</comment>
<organism evidence="14">
    <name type="scientific">Menopon gallinae</name>
    <name type="common">poultry shaft louse</name>
    <dbReference type="NCBI Taxonomy" id="328185"/>
    <lineage>
        <taxon>Eukaryota</taxon>
        <taxon>Metazoa</taxon>
        <taxon>Ecdysozoa</taxon>
        <taxon>Arthropoda</taxon>
        <taxon>Hexapoda</taxon>
        <taxon>Insecta</taxon>
        <taxon>Pterygota</taxon>
        <taxon>Neoptera</taxon>
        <taxon>Paraneoptera</taxon>
        <taxon>Psocodea</taxon>
        <taxon>Troctomorpha</taxon>
        <taxon>Phthiraptera</taxon>
        <taxon>Amblycera</taxon>
        <taxon>Menoponidae</taxon>
        <taxon>Menopon</taxon>
    </lineage>
</organism>
<name>A0AAW2HLQ5_9NEOP</name>
<dbReference type="PIRSF" id="PIRSF000525">
    <property type="entry name" value="SerC"/>
    <property type="match status" value="1"/>
</dbReference>
<dbReference type="Gene3D" id="3.90.1150.10">
    <property type="entry name" value="Aspartate Aminotransferase, domain 1"/>
    <property type="match status" value="1"/>
</dbReference>
<dbReference type="AlphaFoldDB" id="A0AAW2HLQ5"/>
<dbReference type="SUPFAM" id="SSF53383">
    <property type="entry name" value="PLP-dependent transferases"/>
    <property type="match status" value="1"/>
</dbReference>
<dbReference type="GO" id="GO:0005737">
    <property type="term" value="C:cytoplasm"/>
    <property type="evidence" value="ECO:0007669"/>
    <property type="project" value="TreeGrafter"/>
</dbReference>
<comment type="catalytic activity">
    <reaction evidence="10 12">
        <text>O-phospho-L-serine + 2-oxoglutarate = 3-phosphooxypyruvate + L-glutamate</text>
        <dbReference type="Rhea" id="RHEA:14329"/>
        <dbReference type="ChEBI" id="CHEBI:16810"/>
        <dbReference type="ChEBI" id="CHEBI:18110"/>
        <dbReference type="ChEBI" id="CHEBI:29985"/>
        <dbReference type="ChEBI" id="CHEBI:57524"/>
        <dbReference type="EC" id="2.6.1.52"/>
    </reaction>
</comment>
<dbReference type="InterPro" id="IPR015421">
    <property type="entry name" value="PyrdxlP-dep_Trfase_major"/>
</dbReference>
<accession>A0AAW2HLQ5</accession>
<comment type="similarity">
    <text evidence="3">Belongs to the class-V pyridoxal-phosphate-dependent aminotransferase family. SerC subfamily.</text>
</comment>
<evidence type="ECO:0000256" key="8">
    <source>
        <dbReference type="ARBA" id="ARBA00023299"/>
    </source>
</evidence>
<evidence type="ECO:0000256" key="7">
    <source>
        <dbReference type="ARBA" id="ARBA00022898"/>
    </source>
</evidence>
<feature type="domain" description="Aminotransferase class V" evidence="13">
    <location>
        <begin position="6"/>
        <end position="351"/>
    </location>
</feature>
<evidence type="ECO:0000256" key="6">
    <source>
        <dbReference type="ARBA" id="ARBA00022679"/>
    </source>
</evidence>
<dbReference type="FunFam" id="3.40.640.10:FF:000010">
    <property type="entry name" value="Phosphoserine aminotransferase"/>
    <property type="match status" value="1"/>
</dbReference>
<dbReference type="EC" id="2.6.1.52" evidence="12"/>
<comment type="pathway">
    <text evidence="2 12">Amino-acid biosynthesis; L-serine biosynthesis; L-serine from 3-phospho-D-glycerate: step 2/3.</text>
</comment>
<reference evidence="14" key="1">
    <citation type="journal article" date="2024" name="Gigascience">
        <title>Chromosome-level genome of the poultry shaft louse Menopon gallinae provides insight into the host-switching and adaptive evolution of parasitic lice.</title>
        <authorList>
            <person name="Xu Y."/>
            <person name="Ma L."/>
            <person name="Liu S."/>
            <person name="Liang Y."/>
            <person name="Liu Q."/>
            <person name="He Z."/>
            <person name="Tian L."/>
            <person name="Duan Y."/>
            <person name="Cai W."/>
            <person name="Li H."/>
            <person name="Song F."/>
        </authorList>
    </citation>
    <scope>NUCLEOTIDE SEQUENCE</scope>
    <source>
        <strain evidence="14">Cailab_2023a</strain>
    </source>
</reference>
<proteinExistence type="inferred from homology"/>
<evidence type="ECO:0000313" key="14">
    <source>
        <dbReference type="EMBL" id="KAL0270859.1"/>
    </source>
</evidence>
<evidence type="ECO:0000256" key="11">
    <source>
        <dbReference type="RuleBase" id="RU004504"/>
    </source>
</evidence>
<dbReference type="InterPro" id="IPR020578">
    <property type="entry name" value="Aminotrans_V_PyrdxlP_BS"/>
</dbReference>
<dbReference type="GO" id="GO:0006564">
    <property type="term" value="P:L-serine biosynthetic process"/>
    <property type="evidence" value="ECO:0007669"/>
    <property type="project" value="UniProtKB-KW"/>
</dbReference>
<dbReference type="InterPro" id="IPR022278">
    <property type="entry name" value="Pser_aminoTfrase"/>
</dbReference>
<dbReference type="NCBIfam" id="NF003764">
    <property type="entry name" value="PRK05355.1"/>
    <property type="match status" value="1"/>
</dbReference>
<dbReference type="PANTHER" id="PTHR43247:SF1">
    <property type="entry name" value="PHOSPHOSERINE AMINOTRANSFERASE"/>
    <property type="match status" value="1"/>
</dbReference>
<keyword evidence="4 12" id="KW-0032">Aminotransferase</keyword>
<dbReference type="GO" id="GO:0030170">
    <property type="term" value="F:pyridoxal phosphate binding"/>
    <property type="evidence" value="ECO:0007669"/>
    <property type="project" value="TreeGrafter"/>
</dbReference>
<keyword evidence="7" id="KW-0663">Pyridoxal phosphate</keyword>
<dbReference type="FunFam" id="3.90.1150.10:FF:000006">
    <property type="entry name" value="Phosphoserine aminotransferase"/>
    <property type="match status" value="1"/>
</dbReference>
<keyword evidence="8 12" id="KW-0718">Serine biosynthesis</keyword>
<dbReference type="EMBL" id="JARGDH010000004">
    <property type="protein sequence ID" value="KAL0270859.1"/>
    <property type="molecule type" value="Genomic_DNA"/>
</dbReference>
<evidence type="ECO:0000256" key="9">
    <source>
        <dbReference type="ARBA" id="ARBA00047630"/>
    </source>
</evidence>
<evidence type="ECO:0000256" key="10">
    <source>
        <dbReference type="ARBA" id="ARBA00049007"/>
    </source>
</evidence>
<dbReference type="PANTHER" id="PTHR43247">
    <property type="entry name" value="PHOSPHOSERINE AMINOTRANSFERASE"/>
    <property type="match status" value="1"/>
</dbReference>
<evidence type="ECO:0000256" key="3">
    <source>
        <dbReference type="ARBA" id="ARBA00006904"/>
    </source>
</evidence>
<dbReference type="NCBIfam" id="TIGR01364">
    <property type="entry name" value="serC_1"/>
    <property type="match status" value="1"/>
</dbReference>
<evidence type="ECO:0000256" key="2">
    <source>
        <dbReference type="ARBA" id="ARBA00005099"/>
    </source>
</evidence>
<keyword evidence="5 12" id="KW-0028">Amino-acid biosynthesis</keyword>
<sequence length="366" mass="40294">MNGRVINFAAGPAKLPEEVMTEVQRELVHYSNTKISVMEMSHRSGDFTKIIEAAQATLRELLSVPPNYKILFMQGGGTGLFAAVALNLISATGTADYIVSGSWSAKASKEAAKYGKINVVHPKTDKYVQFPEPETWNLNPEASYLYYCDNETVHGVEASFTPVPPEGVPLVADMSSNILSRRFDVSKYGVIFAGAQKNIGPAGVTLVIVREDLLGKALPITPTVLDFTIMAKDNSLHNTPPTFGIYVVGRVFEWIRRSGGVEAMEERAKIKSELVYGAINKSNGFYTCPVLPEYRSRMNVPFRINGGDEKLEQEFLSGAQKHGMIQLKGHRSVGGIRASLYNAVTVDEARALAQYMQNFYEDHKTS</sequence>
<comment type="cofactor">
    <cofactor evidence="1 11">
        <name>pyridoxal 5'-phosphate</name>
        <dbReference type="ChEBI" id="CHEBI:597326"/>
    </cofactor>
</comment>
<dbReference type="InterPro" id="IPR000192">
    <property type="entry name" value="Aminotrans_V_dom"/>
</dbReference>
<dbReference type="Pfam" id="PF00266">
    <property type="entry name" value="Aminotran_5"/>
    <property type="match status" value="1"/>
</dbReference>
<evidence type="ECO:0000256" key="12">
    <source>
        <dbReference type="RuleBase" id="RU004505"/>
    </source>
</evidence>
<dbReference type="GO" id="GO:0004648">
    <property type="term" value="F:O-phospho-L-serine:2-oxoglutarate aminotransferase activity"/>
    <property type="evidence" value="ECO:0007669"/>
    <property type="project" value="UniProtKB-EC"/>
</dbReference>
<evidence type="ECO:0000256" key="1">
    <source>
        <dbReference type="ARBA" id="ARBA00001933"/>
    </source>
</evidence>
<evidence type="ECO:0000256" key="5">
    <source>
        <dbReference type="ARBA" id="ARBA00022605"/>
    </source>
</evidence>
<protein>
    <recommendedName>
        <fullName evidence="12">Phosphoserine aminotransferase</fullName>
        <ecNumber evidence="12">2.6.1.52</ecNumber>
    </recommendedName>
</protein>
<dbReference type="CDD" id="cd00611">
    <property type="entry name" value="PSAT_like"/>
    <property type="match status" value="1"/>
</dbReference>
<dbReference type="PROSITE" id="PS00595">
    <property type="entry name" value="AA_TRANSFER_CLASS_5"/>
    <property type="match status" value="1"/>
</dbReference>
<dbReference type="InterPro" id="IPR015424">
    <property type="entry name" value="PyrdxlP-dep_Trfase"/>
</dbReference>
<dbReference type="InterPro" id="IPR015422">
    <property type="entry name" value="PyrdxlP-dep_Trfase_small"/>
</dbReference>
<dbReference type="HAMAP" id="MF_00160">
    <property type="entry name" value="SerC_aminotrans_5"/>
    <property type="match status" value="1"/>
</dbReference>
<keyword evidence="6 12" id="KW-0808">Transferase</keyword>
<gene>
    <name evidence="14" type="ORF">PYX00_008130</name>
</gene>